<dbReference type="EMBL" id="JBHFFA010000003">
    <property type="protein sequence ID" value="KAL2633219.1"/>
    <property type="molecule type" value="Genomic_DNA"/>
</dbReference>
<keyword evidence="1" id="KW-1133">Transmembrane helix</keyword>
<keyword evidence="1" id="KW-0472">Membrane</keyword>
<sequence>MRRGSRGAVNAGHVHSQVSENELDDLRGLQLVNGSTLVVTNLGLKKSTDGKRRLSRCIWAQAGLQLLKTGLIAYAFFQQERVPQTTTAACAFALAAIAAGYHALERGSVNLLKAYIVCMATAASLASYPLYKQGFGGAGWSFHQVSPGDKTFASLKQLEGVQDVLNVTVQVLGLGIGANLLKYFTPEKRRV</sequence>
<dbReference type="Proteomes" id="UP001605036">
    <property type="component" value="Unassembled WGS sequence"/>
</dbReference>
<protein>
    <submittedName>
        <fullName evidence="2">Uncharacterized protein</fullName>
    </submittedName>
</protein>
<feature type="transmembrane region" description="Helical" evidence="1">
    <location>
        <begin position="83"/>
        <end position="104"/>
    </location>
</feature>
<gene>
    <name evidence="2" type="ORF">R1flu_004698</name>
</gene>
<name>A0ABD1YTX8_9MARC</name>
<feature type="transmembrane region" description="Helical" evidence="1">
    <location>
        <begin position="57"/>
        <end position="77"/>
    </location>
</feature>
<evidence type="ECO:0000256" key="1">
    <source>
        <dbReference type="SAM" id="Phobius"/>
    </source>
</evidence>
<keyword evidence="1" id="KW-0812">Transmembrane</keyword>
<accession>A0ABD1YTX8</accession>
<evidence type="ECO:0000313" key="2">
    <source>
        <dbReference type="EMBL" id="KAL2633219.1"/>
    </source>
</evidence>
<organism evidence="2 3">
    <name type="scientific">Riccia fluitans</name>
    <dbReference type="NCBI Taxonomy" id="41844"/>
    <lineage>
        <taxon>Eukaryota</taxon>
        <taxon>Viridiplantae</taxon>
        <taxon>Streptophyta</taxon>
        <taxon>Embryophyta</taxon>
        <taxon>Marchantiophyta</taxon>
        <taxon>Marchantiopsida</taxon>
        <taxon>Marchantiidae</taxon>
        <taxon>Marchantiales</taxon>
        <taxon>Ricciaceae</taxon>
        <taxon>Riccia</taxon>
    </lineage>
</organism>
<feature type="transmembrane region" description="Helical" evidence="1">
    <location>
        <begin position="164"/>
        <end position="184"/>
    </location>
</feature>
<dbReference type="AlphaFoldDB" id="A0ABD1YTX8"/>
<feature type="transmembrane region" description="Helical" evidence="1">
    <location>
        <begin position="111"/>
        <end position="131"/>
    </location>
</feature>
<keyword evidence="3" id="KW-1185">Reference proteome</keyword>
<proteinExistence type="predicted"/>
<reference evidence="2 3" key="1">
    <citation type="submission" date="2024-09" db="EMBL/GenBank/DDBJ databases">
        <title>Chromosome-scale assembly of Riccia fluitans.</title>
        <authorList>
            <person name="Paukszto L."/>
            <person name="Sawicki J."/>
            <person name="Karawczyk K."/>
            <person name="Piernik-Szablinska J."/>
            <person name="Szczecinska M."/>
            <person name="Mazdziarz M."/>
        </authorList>
    </citation>
    <scope>NUCLEOTIDE SEQUENCE [LARGE SCALE GENOMIC DNA]</scope>
    <source>
        <strain evidence="2">Rf_01</strain>
        <tissue evidence="2">Aerial parts of the thallus</tissue>
    </source>
</reference>
<comment type="caution">
    <text evidence="2">The sequence shown here is derived from an EMBL/GenBank/DDBJ whole genome shotgun (WGS) entry which is preliminary data.</text>
</comment>
<evidence type="ECO:0000313" key="3">
    <source>
        <dbReference type="Proteomes" id="UP001605036"/>
    </source>
</evidence>